<keyword evidence="3" id="KW-1185">Reference proteome</keyword>
<feature type="domain" description="SF4 helicase" evidence="1">
    <location>
        <begin position="19"/>
        <end position="289"/>
    </location>
</feature>
<dbReference type="GO" id="GO:0006260">
    <property type="term" value="P:DNA replication"/>
    <property type="evidence" value="ECO:0007669"/>
    <property type="project" value="InterPro"/>
</dbReference>
<dbReference type="GO" id="GO:0005524">
    <property type="term" value="F:ATP binding"/>
    <property type="evidence" value="ECO:0007669"/>
    <property type="project" value="InterPro"/>
</dbReference>
<dbReference type="PANTHER" id="PTHR30153">
    <property type="entry name" value="REPLICATIVE DNA HELICASE DNAB"/>
    <property type="match status" value="1"/>
</dbReference>
<reference evidence="2 3" key="1">
    <citation type="submission" date="2019-02" db="EMBL/GenBank/DDBJ databases">
        <title>Deep-cultivation of Planctomycetes and their phenomic and genomic characterization uncovers novel biology.</title>
        <authorList>
            <person name="Wiegand S."/>
            <person name="Jogler M."/>
            <person name="Boedeker C."/>
            <person name="Pinto D."/>
            <person name="Vollmers J."/>
            <person name="Rivas-Marin E."/>
            <person name="Kohn T."/>
            <person name="Peeters S.H."/>
            <person name="Heuer A."/>
            <person name="Rast P."/>
            <person name="Oberbeckmann S."/>
            <person name="Bunk B."/>
            <person name="Jeske O."/>
            <person name="Meyerdierks A."/>
            <person name="Storesund J.E."/>
            <person name="Kallscheuer N."/>
            <person name="Luecker S."/>
            <person name="Lage O.M."/>
            <person name="Pohl T."/>
            <person name="Merkel B.J."/>
            <person name="Hornburger P."/>
            <person name="Mueller R.-W."/>
            <person name="Bruemmer F."/>
            <person name="Labrenz M."/>
            <person name="Spormann A.M."/>
            <person name="Op Den Camp H."/>
            <person name="Overmann J."/>
            <person name="Amann R."/>
            <person name="Jetten M.S.M."/>
            <person name="Mascher T."/>
            <person name="Medema M.H."/>
            <person name="Devos D.P."/>
            <person name="Kaster A.-K."/>
            <person name="Ovreas L."/>
            <person name="Rohde M."/>
            <person name="Galperin M.Y."/>
            <person name="Jogler C."/>
        </authorList>
    </citation>
    <scope>NUCLEOTIDE SEQUENCE [LARGE SCALE GENOMIC DNA]</scope>
    <source>
        <strain evidence="2 3">Pan14r</strain>
    </source>
</reference>
<dbReference type="RefSeq" id="WP_146439556.1">
    <property type="nucleotide sequence ID" value="NZ_SJPL01000001.1"/>
</dbReference>
<dbReference type="InterPro" id="IPR027417">
    <property type="entry name" value="P-loop_NTPase"/>
</dbReference>
<evidence type="ECO:0000313" key="2">
    <source>
        <dbReference type="EMBL" id="TWT70956.1"/>
    </source>
</evidence>
<dbReference type="GO" id="GO:0016787">
    <property type="term" value="F:hydrolase activity"/>
    <property type="evidence" value="ECO:0007669"/>
    <property type="project" value="UniProtKB-KW"/>
</dbReference>
<dbReference type="InterPro" id="IPR007694">
    <property type="entry name" value="DNA_helicase_DnaB-like_C"/>
</dbReference>
<sequence>MTGPRKNYIRCDDLLDDWQDDVLHGEPPRRYDIGPGFEHVRLGPGTVSLLGGSPGMGKTAFAMQCVVSAMTADASLRVCVCNVEMPPERLLERQLSRLSGVGLDYIQNRQLGERQRDKLDAAFDVIDDIAERLVFVQAPMTLENVAAAADDIDAELVVLDYIQRIRPVGRHDDKRGSVDATMDSIRRFADAGCCVLALSAVGRSKDAKGRTSYAGDGLSLASFRESSELEYGADDAYLLVPAKDAEQDADDAVIDVTLRQLKSRYGQPTDCDLTFDRSVQSFEPAEPPMTEEHRTLRDSIAGLWVGE</sequence>
<name>A0A5C5Y5E7_9PLAN</name>
<keyword evidence="2" id="KW-0347">Helicase</keyword>
<organism evidence="2 3">
    <name type="scientific">Crateriforma conspicua</name>
    <dbReference type="NCBI Taxonomy" id="2527996"/>
    <lineage>
        <taxon>Bacteria</taxon>
        <taxon>Pseudomonadati</taxon>
        <taxon>Planctomycetota</taxon>
        <taxon>Planctomycetia</taxon>
        <taxon>Planctomycetales</taxon>
        <taxon>Planctomycetaceae</taxon>
        <taxon>Crateriforma</taxon>
    </lineage>
</organism>
<keyword evidence="2" id="KW-0547">Nucleotide-binding</keyword>
<evidence type="ECO:0000259" key="1">
    <source>
        <dbReference type="PROSITE" id="PS51199"/>
    </source>
</evidence>
<dbReference type="Gene3D" id="3.40.50.300">
    <property type="entry name" value="P-loop containing nucleotide triphosphate hydrolases"/>
    <property type="match status" value="1"/>
</dbReference>
<comment type="caution">
    <text evidence="2">The sequence shown here is derived from an EMBL/GenBank/DDBJ whole genome shotgun (WGS) entry which is preliminary data.</text>
</comment>
<dbReference type="PANTHER" id="PTHR30153:SF2">
    <property type="entry name" value="REPLICATIVE DNA HELICASE"/>
    <property type="match status" value="1"/>
</dbReference>
<keyword evidence="2" id="KW-0378">Hydrolase</keyword>
<dbReference type="Pfam" id="PF03796">
    <property type="entry name" value="DnaB_C"/>
    <property type="match status" value="1"/>
</dbReference>
<gene>
    <name evidence="2" type="primary">dnaB</name>
    <name evidence="2" type="ORF">Pan14r_32650</name>
</gene>
<dbReference type="PROSITE" id="PS51199">
    <property type="entry name" value="SF4_HELICASE"/>
    <property type="match status" value="1"/>
</dbReference>
<dbReference type="AlphaFoldDB" id="A0A5C5Y5E7"/>
<dbReference type="EC" id="3.6.4.12" evidence="2"/>
<dbReference type="GO" id="GO:0003678">
    <property type="term" value="F:DNA helicase activity"/>
    <property type="evidence" value="ECO:0007669"/>
    <property type="project" value="UniProtKB-EC"/>
</dbReference>
<dbReference type="GO" id="GO:0005829">
    <property type="term" value="C:cytosol"/>
    <property type="evidence" value="ECO:0007669"/>
    <property type="project" value="TreeGrafter"/>
</dbReference>
<dbReference type="EMBL" id="SJPL01000001">
    <property type="protein sequence ID" value="TWT70956.1"/>
    <property type="molecule type" value="Genomic_DNA"/>
</dbReference>
<protein>
    <submittedName>
        <fullName evidence="2">Replicative DNA helicase</fullName>
        <ecNumber evidence="2">3.6.4.12</ecNumber>
    </submittedName>
</protein>
<accession>A0A5C5Y5E7</accession>
<dbReference type="OrthoDB" id="8417311at2"/>
<proteinExistence type="predicted"/>
<dbReference type="SUPFAM" id="SSF52540">
    <property type="entry name" value="P-loop containing nucleoside triphosphate hydrolases"/>
    <property type="match status" value="1"/>
</dbReference>
<keyword evidence="2" id="KW-0067">ATP-binding</keyword>
<dbReference type="Proteomes" id="UP000317238">
    <property type="component" value="Unassembled WGS sequence"/>
</dbReference>
<evidence type="ECO:0000313" key="3">
    <source>
        <dbReference type="Proteomes" id="UP000317238"/>
    </source>
</evidence>